<dbReference type="STRING" id="1544416.Cocul_00227"/>
<proteinExistence type="predicted"/>
<dbReference type="PROSITE" id="PS51257">
    <property type="entry name" value="PROKAR_LIPOPROTEIN"/>
    <property type="match status" value="1"/>
</dbReference>
<protein>
    <recommendedName>
        <fullName evidence="5">DUF3558 domain-containing protein</fullName>
    </recommendedName>
</protein>
<dbReference type="EMBL" id="LKST01000001">
    <property type="protein sequence ID" value="KQB85092.1"/>
    <property type="molecule type" value="Genomic_DNA"/>
</dbReference>
<dbReference type="Proteomes" id="UP000050517">
    <property type="component" value="Unassembled WGS sequence"/>
</dbReference>
<dbReference type="OrthoDB" id="4428050at2"/>
<name>A0A0Q0YRS8_9CORY</name>
<organism evidence="3 4">
    <name type="scientific">Corynebacterium oculi</name>
    <dbReference type="NCBI Taxonomy" id="1544416"/>
    <lineage>
        <taxon>Bacteria</taxon>
        <taxon>Bacillati</taxon>
        <taxon>Actinomycetota</taxon>
        <taxon>Actinomycetes</taxon>
        <taxon>Mycobacteriales</taxon>
        <taxon>Corynebacteriaceae</taxon>
        <taxon>Corynebacterium</taxon>
    </lineage>
</organism>
<feature type="signal peptide" evidence="2">
    <location>
        <begin position="1"/>
        <end position="24"/>
    </location>
</feature>
<evidence type="ECO:0000313" key="3">
    <source>
        <dbReference type="EMBL" id="KQB85092.1"/>
    </source>
</evidence>
<feature type="chain" id="PRO_5006187223" description="DUF3558 domain-containing protein" evidence="2">
    <location>
        <begin position="25"/>
        <end position="132"/>
    </location>
</feature>
<sequence>MRKLALPRLCALLCLLVLGGGGLAACSSSGKQDAARGIDDGAGTSSAVPVQKAEDSEVSTAPVAREGLPFEVGEWDVNDPNFRFFDPCTEIPADVFVEAGLGEMSGKFTFDEGYYSTCFFVVSSLEGGTSDI</sequence>
<dbReference type="AlphaFoldDB" id="A0A0Q0YRS8"/>
<evidence type="ECO:0000256" key="2">
    <source>
        <dbReference type="SAM" id="SignalP"/>
    </source>
</evidence>
<reference evidence="3 4" key="1">
    <citation type="submission" date="2015-10" db="EMBL/GenBank/DDBJ databases">
        <title>Corynebacteirum lowii and Corynebacterium oculi species nova, derived from human clinical disease and and emended description of Corynebacterium mastiditis.</title>
        <authorList>
            <person name="Bernard K."/>
            <person name="Pacheco A.L."/>
            <person name="Mcdougall C."/>
            <person name="Burtx T."/>
            <person name="Weibe D."/>
            <person name="Tyler S."/>
            <person name="Olson A.B."/>
            <person name="Cnockaert M."/>
            <person name="Eguchi H."/>
            <person name="Kuwahara T."/>
            <person name="Nakayama-Imaohji H."/>
            <person name="Boudewijins M."/>
            <person name="Van Hoecke F."/>
            <person name="Bernier A.-M."/>
            <person name="Vandamme P."/>
        </authorList>
    </citation>
    <scope>NUCLEOTIDE SEQUENCE [LARGE SCALE GENOMIC DNA]</scope>
    <source>
        <strain evidence="3 4">NML 130210</strain>
    </source>
</reference>
<comment type="caution">
    <text evidence="3">The sequence shown here is derived from an EMBL/GenBank/DDBJ whole genome shotgun (WGS) entry which is preliminary data.</text>
</comment>
<gene>
    <name evidence="3" type="ORF">Cocul_00227</name>
</gene>
<dbReference type="RefSeq" id="WP_055121469.1">
    <property type="nucleotide sequence ID" value="NZ_LKST01000001.1"/>
</dbReference>
<evidence type="ECO:0000313" key="4">
    <source>
        <dbReference type="Proteomes" id="UP000050517"/>
    </source>
</evidence>
<dbReference type="PATRIC" id="fig|1544416.3.peg.232"/>
<evidence type="ECO:0008006" key="5">
    <source>
        <dbReference type="Google" id="ProtNLM"/>
    </source>
</evidence>
<evidence type="ECO:0000256" key="1">
    <source>
        <dbReference type="SAM" id="MobiDB-lite"/>
    </source>
</evidence>
<feature type="region of interest" description="Disordered" evidence="1">
    <location>
        <begin position="30"/>
        <end position="59"/>
    </location>
</feature>
<keyword evidence="2" id="KW-0732">Signal</keyword>
<keyword evidence="4" id="KW-1185">Reference proteome</keyword>
<accession>A0A0Q0YRS8</accession>